<dbReference type="Gene3D" id="1.10.443.10">
    <property type="entry name" value="Intergrase catalytic core"/>
    <property type="match status" value="1"/>
</dbReference>
<keyword evidence="4" id="KW-0233">DNA recombination</keyword>
<organism evidence="8 9">
    <name type="scientific">Veillonella rodentium</name>
    <dbReference type="NCBI Taxonomy" id="248315"/>
    <lineage>
        <taxon>Bacteria</taxon>
        <taxon>Bacillati</taxon>
        <taxon>Bacillota</taxon>
        <taxon>Negativicutes</taxon>
        <taxon>Veillonellales</taxon>
        <taxon>Veillonellaceae</taxon>
        <taxon>Veillonella</taxon>
    </lineage>
</organism>
<dbReference type="AlphaFoldDB" id="A0A239Z9S1"/>
<dbReference type="GO" id="GO:0015074">
    <property type="term" value="P:DNA integration"/>
    <property type="evidence" value="ECO:0007669"/>
    <property type="project" value="UniProtKB-KW"/>
</dbReference>
<reference evidence="8 9" key="1">
    <citation type="submission" date="2017-06" db="EMBL/GenBank/DDBJ databases">
        <authorList>
            <consortium name="Pathogen Informatics"/>
        </authorList>
    </citation>
    <scope>NUCLEOTIDE SEQUENCE [LARGE SCALE GENOMIC DNA]</scope>
    <source>
        <strain evidence="8 9">NCTC12018</strain>
    </source>
</reference>
<dbReference type="InterPro" id="IPR050090">
    <property type="entry name" value="Tyrosine_recombinase_XerCD"/>
</dbReference>
<dbReference type="InterPro" id="IPR044068">
    <property type="entry name" value="CB"/>
</dbReference>
<dbReference type="InterPro" id="IPR011010">
    <property type="entry name" value="DNA_brk_join_enz"/>
</dbReference>
<dbReference type="KEGG" id="vrm:44547418_01150"/>
<dbReference type="EMBL" id="LT906470">
    <property type="protein sequence ID" value="SNV67951.1"/>
    <property type="molecule type" value="Genomic_DNA"/>
</dbReference>
<keyword evidence="3 5" id="KW-0238">DNA-binding</keyword>
<evidence type="ECO:0000259" key="6">
    <source>
        <dbReference type="PROSITE" id="PS51898"/>
    </source>
</evidence>
<sequence length="356" mass="41556">MQYNFTIRKKDKGFQIIVAYKDGYKWKQKSKQGFKTKREAKEYGHVIVKELDKTALLTKDTELKELTFKEFADMFLEIKKAHIAHSTLVMYNHAICAYKSIHDMKLSDIKPLHIQNVVNKMVSSPTTITTYYKVVSRIFYIAINPYKIVSDNPCNGVRLPRVERKNMIHTITDEDLNQFAKFMREKYPQAYYFLQIARYTGMRFSEVYGLTWNDISLKNRQIHINKQLSFRKGAITFEKTKTANSVRILPIPPILENILIEYKSHELEFEHDLVLNPYKKNGVKWQINTYLKRFGDNLSAHNLRHTYATKLLANGLDVKTVSSLLGDTPQMVMKTYVHYNDEMKAAASNAVANIFK</sequence>
<proteinExistence type="inferred from homology"/>
<dbReference type="InterPro" id="IPR013762">
    <property type="entry name" value="Integrase-like_cat_sf"/>
</dbReference>
<feature type="domain" description="Tyr recombinase" evidence="6">
    <location>
        <begin position="166"/>
        <end position="349"/>
    </location>
</feature>
<comment type="similarity">
    <text evidence="1">Belongs to the 'phage' integrase family.</text>
</comment>
<dbReference type="PANTHER" id="PTHR30349">
    <property type="entry name" value="PHAGE INTEGRASE-RELATED"/>
    <property type="match status" value="1"/>
</dbReference>
<evidence type="ECO:0000256" key="1">
    <source>
        <dbReference type="ARBA" id="ARBA00008857"/>
    </source>
</evidence>
<dbReference type="Gene3D" id="1.10.150.130">
    <property type="match status" value="1"/>
</dbReference>
<evidence type="ECO:0000256" key="3">
    <source>
        <dbReference type="ARBA" id="ARBA00023125"/>
    </source>
</evidence>
<dbReference type="InterPro" id="IPR002104">
    <property type="entry name" value="Integrase_catalytic"/>
</dbReference>
<evidence type="ECO:0000256" key="2">
    <source>
        <dbReference type="ARBA" id="ARBA00022908"/>
    </source>
</evidence>
<dbReference type="Proteomes" id="UP000214973">
    <property type="component" value="Chromosome 1"/>
</dbReference>
<evidence type="ECO:0000259" key="7">
    <source>
        <dbReference type="PROSITE" id="PS51900"/>
    </source>
</evidence>
<dbReference type="PROSITE" id="PS51898">
    <property type="entry name" value="TYR_RECOMBINASE"/>
    <property type="match status" value="1"/>
</dbReference>
<keyword evidence="9" id="KW-1185">Reference proteome</keyword>
<accession>A0A239Z9S1</accession>
<dbReference type="Pfam" id="PF14657">
    <property type="entry name" value="Arm-DNA-bind_4"/>
    <property type="match status" value="1"/>
</dbReference>
<dbReference type="CDD" id="cd01189">
    <property type="entry name" value="INT_ICEBs1_C_like"/>
    <property type="match status" value="1"/>
</dbReference>
<keyword evidence="2" id="KW-0229">DNA integration</keyword>
<evidence type="ECO:0000313" key="8">
    <source>
        <dbReference type="EMBL" id="SNV67951.1"/>
    </source>
</evidence>
<evidence type="ECO:0000256" key="4">
    <source>
        <dbReference type="ARBA" id="ARBA00023172"/>
    </source>
</evidence>
<evidence type="ECO:0000313" key="9">
    <source>
        <dbReference type="Proteomes" id="UP000214973"/>
    </source>
</evidence>
<dbReference type="RefSeq" id="WP_095066095.1">
    <property type="nucleotide sequence ID" value="NZ_LT906470.1"/>
</dbReference>
<feature type="domain" description="Core-binding (CB)" evidence="7">
    <location>
        <begin position="66"/>
        <end position="143"/>
    </location>
</feature>
<evidence type="ECO:0000256" key="5">
    <source>
        <dbReference type="PROSITE-ProRule" id="PRU01248"/>
    </source>
</evidence>
<dbReference type="Pfam" id="PF14659">
    <property type="entry name" value="Phage_int_SAM_3"/>
    <property type="match status" value="1"/>
</dbReference>
<dbReference type="PROSITE" id="PS51900">
    <property type="entry name" value="CB"/>
    <property type="match status" value="1"/>
</dbReference>
<dbReference type="PANTHER" id="PTHR30349:SF64">
    <property type="entry name" value="PROPHAGE INTEGRASE INTD-RELATED"/>
    <property type="match status" value="1"/>
</dbReference>
<dbReference type="InterPro" id="IPR010998">
    <property type="entry name" value="Integrase_recombinase_N"/>
</dbReference>
<dbReference type="GO" id="GO:0006310">
    <property type="term" value="P:DNA recombination"/>
    <property type="evidence" value="ECO:0007669"/>
    <property type="project" value="UniProtKB-KW"/>
</dbReference>
<dbReference type="Pfam" id="PF00589">
    <property type="entry name" value="Phage_integrase"/>
    <property type="match status" value="1"/>
</dbReference>
<dbReference type="InterPro" id="IPR028259">
    <property type="entry name" value="AP2-like_int_N"/>
</dbReference>
<dbReference type="SUPFAM" id="SSF56349">
    <property type="entry name" value="DNA breaking-rejoining enzymes"/>
    <property type="match status" value="1"/>
</dbReference>
<gene>
    <name evidence="8" type="primary">xerC</name>
    <name evidence="8" type="ORF">SAMEA44547418_01150</name>
</gene>
<protein>
    <submittedName>
        <fullName evidence="8">Tyrosine recombinase XerC</fullName>
    </submittedName>
</protein>
<dbReference type="GO" id="GO:0003677">
    <property type="term" value="F:DNA binding"/>
    <property type="evidence" value="ECO:0007669"/>
    <property type="project" value="UniProtKB-UniRule"/>
</dbReference>
<dbReference type="InterPro" id="IPR004107">
    <property type="entry name" value="Integrase_SAM-like_N"/>
</dbReference>
<name>A0A239Z9S1_9FIRM</name>